<keyword evidence="2" id="KW-1185">Reference proteome</keyword>
<protein>
    <recommendedName>
        <fullName evidence="3">GP-PDE domain-containing protein</fullName>
    </recommendedName>
</protein>
<evidence type="ECO:0000313" key="1">
    <source>
        <dbReference type="EMBL" id="NMN67998.1"/>
    </source>
</evidence>
<sequence length="143" mass="16895">MKIISHRGFVDGTDKNLENNPEQILNLINKGIDVEIDIRMHNDKFYLGHDEPMYEVSRDFIENEKLWCHAKTFSALQSLSKINCHYFWHQNDDYTLTSRGFIWVYPGKPILDNCICVTPENFDLDYSKCFGICTDYVKKYIKD</sequence>
<dbReference type="RefSeq" id="WP_169036497.1">
    <property type="nucleotide sequence ID" value="NZ_LANA01000002.1"/>
</dbReference>
<name>A0ABX1T4P6_PELUQ</name>
<comment type="caution">
    <text evidence="1">The sequence shown here is derived from an EMBL/GenBank/DDBJ whole genome shotgun (WGS) entry which is preliminary data.</text>
</comment>
<proteinExistence type="predicted"/>
<gene>
    <name evidence="1" type="ORF">VP91_00011530</name>
</gene>
<reference evidence="1 2" key="1">
    <citation type="submission" date="2019-07" db="EMBL/GenBank/DDBJ databases">
        <title>SAR11 Genome Evolution.</title>
        <authorList>
            <person name="Giovannoni S."/>
        </authorList>
    </citation>
    <scope>NUCLEOTIDE SEQUENCE [LARGE SCALE GENOMIC DNA]</scope>
    <source>
        <strain evidence="1 2">HTCC9565</strain>
    </source>
</reference>
<dbReference type="EMBL" id="LANA01000002">
    <property type="protein sequence ID" value="NMN67998.1"/>
    <property type="molecule type" value="Genomic_DNA"/>
</dbReference>
<dbReference type="Proteomes" id="UP001166004">
    <property type="component" value="Unassembled WGS sequence"/>
</dbReference>
<evidence type="ECO:0008006" key="3">
    <source>
        <dbReference type="Google" id="ProtNLM"/>
    </source>
</evidence>
<evidence type="ECO:0000313" key="2">
    <source>
        <dbReference type="Proteomes" id="UP001166004"/>
    </source>
</evidence>
<organism evidence="1 2">
    <name type="scientific">Pelagibacter ubique</name>
    <dbReference type="NCBI Taxonomy" id="198252"/>
    <lineage>
        <taxon>Bacteria</taxon>
        <taxon>Pseudomonadati</taxon>
        <taxon>Pseudomonadota</taxon>
        <taxon>Alphaproteobacteria</taxon>
        <taxon>Candidatus Pelagibacterales</taxon>
        <taxon>Candidatus Pelagibacteraceae</taxon>
        <taxon>Candidatus Pelagibacter</taxon>
    </lineage>
</organism>
<accession>A0ABX1T4P6</accession>